<dbReference type="InterPro" id="IPR013563">
    <property type="entry name" value="Oligopep_ABC_C"/>
</dbReference>
<keyword evidence="4" id="KW-1003">Cell membrane</keyword>
<dbReference type="PANTHER" id="PTHR43297">
    <property type="entry name" value="OLIGOPEPTIDE TRANSPORT ATP-BINDING PROTEIN APPD"/>
    <property type="match status" value="1"/>
</dbReference>
<dbReference type="NCBIfam" id="TIGR01727">
    <property type="entry name" value="oligo_HPY"/>
    <property type="match status" value="1"/>
</dbReference>
<keyword evidence="10" id="KW-1185">Reference proteome</keyword>
<gene>
    <name evidence="9" type="ORF">IC602_01200</name>
</gene>
<evidence type="ECO:0000256" key="5">
    <source>
        <dbReference type="ARBA" id="ARBA00022741"/>
    </source>
</evidence>
<evidence type="ECO:0000256" key="2">
    <source>
        <dbReference type="ARBA" id="ARBA00005417"/>
    </source>
</evidence>
<keyword evidence="6 9" id="KW-0067">ATP-binding</keyword>
<comment type="caution">
    <text evidence="9">The sequence shown here is derived from an EMBL/GenBank/DDBJ whole genome shotgun (WGS) entry which is preliminary data.</text>
</comment>
<sequence length="344" mass="38337">MTDQKDVLRVENLKTYFYMKNKKVAKAVDDVSFSIKRGETVALVGESGSGKSMTALSIMQLIKKPGKIAGGDIFLENQSLTGFSKKKFERIRGNEIGMIFQEPMTALNPVFTVGNQIIEMIVKHKKVSKKEARNKAIELLEVVGISRPEQIINNYPHQLSGGMRQRVMIAMAISCEPKLLIADEPTTALDVTIQLQIMNLLFKLQKKFNMAILLITHDLGVVAEYADRVMVMYGGQIVEQSDTKKVLFDTKHPYTEGLLNSLPDMDHPTLRLKAIKGTTPPASAFPTGCRFAPRCPYVMEECISQNPPLFDTGNHHLSRCILHKEGVETDNNGTGNQSKNKLTI</sequence>
<feature type="domain" description="ABC transporter" evidence="8">
    <location>
        <begin position="8"/>
        <end position="259"/>
    </location>
</feature>
<dbReference type="InterPro" id="IPR017871">
    <property type="entry name" value="ABC_transporter-like_CS"/>
</dbReference>
<accession>A0ABR7VJ03</accession>
<evidence type="ECO:0000256" key="6">
    <source>
        <dbReference type="ARBA" id="ARBA00022840"/>
    </source>
</evidence>
<evidence type="ECO:0000313" key="9">
    <source>
        <dbReference type="EMBL" id="MBD1221225.1"/>
    </source>
</evidence>
<evidence type="ECO:0000256" key="1">
    <source>
        <dbReference type="ARBA" id="ARBA00004202"/>
    </source>
</evidence>
<dbReference type="PROSITE" id="PS50893">
    <property type="entry name" value="ABC_TRANSPORTER_2"/>
    <property type="match status" value="1"/>
</dbReference>
<proteinExistence type="inferred from homology"/>
<dbReference type="InterPro" id="IPR003439">
    <property type="entry name" value="ABC_transporter-like_ATP-bd"/>
</dbReference>
<dbReference type="GO" id="GO:0005524">
    <property type="term" value="F:ATP binding"/>
    <property type="evidence" value="ECO:0007669"/>
    <property type="project" value="UniProtKB-KW"/>
</dbReference>
<comment type="similarity">
    <text evidence="2">Belongs to the ABC transporter superfamily.</text>
</comment>
<dbReference type="CDD" id="cd03257">
    <property type="entry name" value="ABC_NikE_OppD_transporters"/>
    <property type="match status" value="1"/>
</dbReference>
<name>A0ABR7VJ03_VIRHA</name>
<evidence type="ECO:0000256" key="7">
    <source>
        <dbReference type="ARBA" id="ARBA00023136"/>
    </source>
</evidence>
<dbReference type="SUPFAM" id="SSF52540">
    <property type="entry name" value="P-loop containing nucleoside triphosphate hydrolases"/>
    <property type="match status" value="1"/>
</dbReference>
<keyword evidence="7" id="KW-0472">Membrane</keyword>
<protein>
    <submittedName>
        <fullName evidence="9">ABC transporter ATP-binding protein</fullName>
    </submittedName>
</protein>
<dbReference type="PROSITE" id="PS00211">
    <property type="entry name" value="ABC_TRANSPORTER_1"/>
    <property type="match status" value="1"/>
</dbReference>
<comment type="subcellular location">
    <subcellularLocation>
        <location evidence="1">Cell membrane</location>
        <topology evidence="1">Peripheral membrane protein</topology>
    </subcellularLocation>
</comment>
<evidence type="ECO:0000256" key="4">
    <source>
        <dbReference type="ARBA" id="ARBA00022475"/>
    </source>
</evidence>
<organism evidence="9 10">
    <name type="scientific">Virgibacillus halodenitrificans</name>
    <name type="common">Bacillus halodenitrificans</name>
    <dbReference type="NCBI Taxonomy" id="1482"/>
    <lineage>
        <taxon>Bacteria</taxon>
        <taxon>Bacillati</taxon>
        <taxon>Bacillota</taxon>
        <taxon>Bacilli</taxon>
        <taxon>Bacillales</taxon>
        <taxon>Bacillaceae</taxon>
        <taxon>Virgibacillus</taxon>
    </lineage>
</organism>
<dbReference type="PANTHER" id="PTHR43297:SF2">
    <property type="entry name" value="DIPEPTIDE TRANSPORT ATP-BINDING PROTEIN DPPD"/>
    <property type="match status" value="1"/>
</dbReference>
<evidence type="ECO:0000256" key="3">
    <source>
        <dbReference type="ARBA" id="ARBA00022448"/>
    </source>
</evidence>
<dbReference type="EMBL" id="JACWEZ010000001">
    <property type="protein sequence ID" value="MBD1221225.1"/>
    <property type="molecule type" value="Genomic_DNA"/>
</dbReference>
<evidence type="ECO:0000313" key="10">
    <source>
        <dbReference type="Proteomes" id="UP000621631"/>
    </source>
</evidence>
<dbReference type="InterPro" id="IPR050388">
    <property type="entry name" value="ABC_Ni/Peptide_Import"/>
</dbReference>
<dbReference type="InterPro" id="IPR003593">
    <property type="entry name" value="AAA+_ATPase"/>
</dbReference>
<dbReference type="Proteomes" id="UP000621631">
    <property type="component" value="Unassembled WGS sequence"/>
</dbReference>
<dbReference type="Pfam" id="PF00005">
    <property type="entry name" value="ABC_tran"/>
    <property type="match status" value="1"/>
</dbReference>
<reference evidence="9 10" key="1">
    <citation type="submission" date="2020-09" db="EMBL/GenBank/DDBJ databases">
        <title>Draft Genome Sequences of Oil-Oxidizing Bacteria Halomonas titanicae, Marinobacter lutaoensis, and Virgibacillus halodenitrificans Isolated from Highly Saline Environments.</title>
        <authorList>
            <person name="Grouzdev D.S."/>
            <person name="Sokolova D.S."/>
            <person name="Semenova E.M."/>
            <person name="Borzenkov I.A."/>
            <person name="Bidzhieva S.K."/>
            <person name="Poltaraus A.B."/>
            <person name="Nazina T.N."/>
        </authorList>
    </citation>
    <scope>NUCLEOTIDE SEQUENCE [LARGE SCALE GENOMIC DNA]</scope>
    <source>
        <strain evidence="9 10">VKM B-3472D</strain>
    </source>
</reference>
<evidence type="ECO:0000259" key="8">
    <source>
        <dbReference type="PROSITE" id="PS50893"/>
    </source>
</evidence>
<dbReference type="Pfam" id="PF08352">
    <property type="entry name" value="oligo_HPY"/>
    <property type="match status" value="1"/>
</dbReference>
<keyword evidence="3" id="KW-0813">Transport</keyword>
<dbReference type="Gene3D" id="3.40.50.300">
    <property type="entry name" value="P-loop containing nucleotide triphosphate hydrolases"/>
    <property type="match status" value="1"/>
</dbReference>
<keyword evidence="5" id="KW-0547">Nucleotide-binding</keyword>
<dbReference type="SMART" id="SM00382">
    <property type="entry name" value="AAA"/>
    <property type="match status" value="1"/>
</dbReference>
<dbReference type="InterPro" id="IPR027417">
    <property type="entry name" value="P-loop_NTPase"/>
</dbReference>
<dbReference type="RefSeq" id="WP_189776588.1">
    <property type="nucleotide sequence ID" value="NZ_JACWEZ010000001.1"/>
</dbReference>